<accession>A0ABN1YH14</accession>
<reference evidence="1 2" key="1">
    <citation type="journal article" date="2019" name="Int. J. Syst. Evol. Microbiol.">
        <title>The Global Catalogue of Microorganisms (GCM) 10K type strain sequencing project: providing services to taxonomists for standard genome sequencing and annotation.</title>
        <authorList>
            <consortium name="The Broad Institute Genomics Platform"/>
            <consortium name="The Broad Institute Genome Sequencing Center for Infectious Disease"/>
            <person name="Wu L."/>
            <person name="Ma J."/>
        </authorList>
    </citation>
    <scope>NUCLEOTIDE SEQUENCE [LARGE SCALE GENOMIC DNA]</scope>
    <source>
        <strain evidence="1 2">JCM 12393</strain>
    </source>
</reference>
<gene>
    <name evidence="1" type="ORF">GCM10009639_66360</name>
</gene>
<sequence>MRYEIRVSGVLQETTRREGFPEMESRVVPDHTVLYGDVVDEAHLFGLLNRCQALGLRVTELHRLPE</sequence>
<proteinExistence type="predicted"/>
<dbReference type="EMBL" id="BAAAKJ010000454">
    <property type="protein sequence ID" value="GAA1413329.1"/>
    <property type="molecule type" value="Genomic_DNA"/>
</dbReference>
<name>A0ABN1YH14_9ACTN</name>
<evidence type="ECO:0000313" key="1">
    <source>
        <dbReference type="EMBL" id="GAA1413329.1"/>
    </source>
</evidence>
<comment type="caution">
    <text evidence="1">The sequence shown here is derived from an EMBL/GenBank/DDBJ whole genome shotgun (WGS) entry which is preliminary data.</text>
</comment>
<dbReference type="Proteomes" id="UP001499863">
    <property type="component" value="Unassembled WGS sequence"/>
</dbReference>
<keyword evidence="2" id="KW-1185">Reference proteome</keyword>
<organism evidence="1 2">
    <name type="scientific">Kitasatospora putterlickiae</name>
    <dbReference type="NCBI Taxonomy" id="221725"/>
    <lineage>
        <taxon>Bacteria</taxon>
        <taxon>Bacillati</taxon>
        <taxon>Actinomycetota</taxon>
        <taxon>Actinomycetes</taxon>
        <taxon>Kitasatosporales</taxon>
        <taxon>Streptomycetaceae</taxon>
        <taxon>Kitasatospora</taxon>
    </lineage>
</organism>
<dbReference type="RefSeq" id="WP_344344548.1">
    <property type="nucleotide sequence ID" value="NZ_BAAAKJ010000454.1"/>
</dbReference>
<evidence type="ECO:0000313" key="2">
    <source>
        <dbReference type="Proteomes" id="UP001499863"/>
    </source>
</evidence>
<protein>
    <submittedName>
        <fullName evidence="1">Uncharacterized protein</fullName>
    </submittedName>
</protein>